<comment type="caution">
    <text evidence="13">The sequence shown here is derived from an EMBL/GenBank/DDBJ whole genome shotgun (WGS) entry which is preliminary data.</text>
</comment>
<dbReference type="InterPro" id="IPR055128">
    <property type="entry name" value="HypF_C_2"/>
</dbReference>
<dbReference type="SUPFAM" id="SSF53067">
    <property type="entry name" value="Actin-like ATPase domain"/>
    <property type="match status" value="1"/>
</dbReference>
<dbReference type="PROSITE" id="PS51163">
    <property type="entry name" value="YRDC"/>
    <property type="match status" value="1"/>
</dbReference>
<evidence type="ECO:0000259" key="10">
    <source>
        <dbReference type="PROSITE" id="PS51160"/>
    </source>
</evidence>
<dbReference type="InterPro" id="IPR041440">
    <property type="entry name" value="HypF_C"/>
</dbReference>
<dbReference type="GO" id="GO:0016743">
    <property type="term" value="F:carboxyl- or carbamoyltransferase activity"/>
    <property type="evidence" value="ECO:0007669"/>
    <property type="project" value="UniProtKB-UniRule"/>
</dbReference>
<dbReference type="SUPFAM" id="SSF54975">
    <property type="entry name" value="Acylphosphatase/BLUF domain-like"/>
    <property type="match status" value="1"/>
</dbReference>
<dbReference type="InterPro" id="IPR017945">
    <property type="entry name" value="DHBP_synth_RibB-like_a/b_dom"/>
</dbReference>
<keyword evidence="9 13" id="KW-0378">Hydrolase</keyword>
<dbReference type="InterPro" id="IPR001792">
    <property type="entry name" value="Acylphosphatase-like_dom"/>
</dbReference>
<evidence type="ECO:0000256" key="8">
    <source>
        <dbReference type="PIRNR" id="PIRNR006256"/>
    </source>
</evidence>
<evidence type="ECO:0000256" key="5">
    <source>
        <dbReference type="ARBA" id="ARBA00022771"/>
    </source>
</evidence>
<gene>
    <name evidence="13" type="primary">acyP</name>
    <name evidence="12" type="ORF">AN188_00911</name>
    <name evidence="13" type="ORF">APG09_01154</name>
</gene>
<comment type="pathway">
    <text evidence="1">Protein modification; [NiFe] hydrogenase maturation.</text>
</comment>
<organism evidence="13">
    <name type="scientific">Candidatus Methanofastidiosum methylothiophilum</name>
    <dbReference type="NCBI Taxonomy" id="1705564"/>
    <lineage>
        <taxon>Archaea</taxon>
        <taxon>Methanobacteriati</taxon>
        <taxon>Methanobacteriota</taxon>
        <taxon>Stenosarchaea group</taxon>
        <taxon>Candidatus Methanofastidiosia</taxon>
        <taxon>Candidatus Methanofastidiosales</taxon>
        <taxon>Candidatus Methanofastidiosaceae</taxon>
        <taxon>Candidatus Methanofastidiosum</taxon>
    </lineage>
</organism>
<reference evidence="13 14" key="1">
    <citation type="journal article" date="2016" name="ISME J.">
        <title>Chasing the elusive Euryarchaeota class WSA2: genomes reveal a uniquely fastidious methyl-reducing methanogen.</title>
        <authorList>
            <person name="Nobu M.K."/>
            <person name="Narihiro T."/>
            <person name="Kuroda K."/>
            <person name="Mei R."/>
            <person name="Liu W.T."/>
        </authorList>
    </citation>
    <scope>NUCLEOTIDE SEQUENCE [LARGE SCALE GENOMIC DNA]</scope>
    <source>
        <strain evidence="12">ADurb1013_Bin02101</strain>
        <strain evidence="13">ADurb1213_Bin02801</strain>
    </source>
</reference>
<dbReference type="EMBL" id="LNJB01000010">
    <property type="protein sequence ID" value="KYC54633.1"/>
    <property type="molecule type" value="Genomic_DNA"/>
</dbReference>
<dbReference type="GO" id="GO:0008270">
    <property type="term" value="F:zinc ion binding"/>
    <property type="evidence" value="ECO:0007669"/>
    <property type="project" value="UniProtKB-KW"/>
</dbReference>
<dbReference type="Pfam" id="PF01300">
    <property type="entry name" value="Sua5_yciO_yrdC"/>
    <property type="match status" value="1"/>
</dbReference>
<dbReference type="GO" id="GO:0003998">
    <property type="term" value="F:acylphosphatase activity"/>
    <property type="evidence" value="ECO:0007669"/>
    <property type="project" value="UniProtKB-EC"/>
</dbReference>
<comment type="catalytic activity">
    <reaction evidence="7">
        <text>C-terminal L-cysteinyl-[HypE protein] + carbamoyl phosphate + ATP + H2O = C-terminal S-carboxamide-L-cysteinyl-[HypE protein] + AMP + phosphate + diphosphate + H(+)</text>
        <dbReference type="Rhea" id="RHEA:55636"/>
        <dbReference type="Rhea" id="RHEA-COMP:14247"/>
        <dbReference type="Rhea" id="RHEA-COMP:14392"/>
        <dbReference type="ChEBI" id="CHEBI:15377"/>
        <dbReference type="ChEBI" id="CHEBI:15378"/>
        <dbReference type="ChEBI" id="CHEBI:30616"/>
        <dbReference type="ChEBI" id="CHEBI:33019"/>
        <dbReference type="ChEBI" id="CHEBI:43474"/>
        <dbReference type="ChEBI" id="CHEBI:58228"/>
        <dbReference type="ChEBI" id="CHEBI:76913"/>
        <dbReference type="ChEBI" id="CHEBI:139126"/>
        <dbReference type="ChEBI" id="CHEBI:456215"/>
    </reaction>
</comment>
<dbReference type="PANTHER" id="PTHR42959">
    <property type="entry name" value="CARBAMOYLTRANSFERASE"/>
    <property type="match status" value="1"/>
</dbReference>
<dbReference type="Proteomes" id="UP000092420">
    <property type="component" value="Unassembled WGS sequence"/>
</dbReference>
<dbReference type="Pfam" id="PF00708">
    <property type="entry name" value="Acylphosphatase"/>
    <property type="match status" value="1"/>
</dbReference>
<dbReference type="InterPro" id="IPR051060">
    <property type="entry name" value="Carbamoyltrans_HypF-like"/>
</dbReference>
<dbReference type="InterPro" id="IPR004421">
    <property type="entry name" value="Carbamoyltransferase_HypF"/>
</dbReference>
<dbReference type="PROSITE" id="PS51160">
    <property type="entry name" value="ACYLPHOSPHATASE_3"/>
    <property type="match status" value="1"/>
</dbReference>
<dbReference type="GO" id="GO:0051604">
    <property type="term" value="P:protein maturation"/>
    <property type="evidence" value="ECO:0007669"/>
    <property type="project" value="TreeGrafter"/>
</dbReference>
<evidence type="ECO:0000256" key="7">
    <source>
        <dbReference type="ARBA" id="ARBA00048220"/>
    </source>
</evidence>
<dbReference type="Gene3D" id="3.30.420.40">
    <property type="match status" value="1"/>
</dbReference>
<dbReference type="EC" id="6.2.-.-" evidence="8"/>
<evidence type="ECO:0000259" key="11">
    <source>
        <dbReference type="PROSITE" id="PS51163"/>
    </source>
</evidence>
<dbReference type="Pfam" id="PF17788">
    <property type="entry name" value="HypF_C"/>
    <property type="match status" value="1"/>
</dbReference>
<dbReference type="InterPro" id="IPR011125">
    <property type="entry name" value="Znf_HypF"/>
</dbReference>
<evidence type="ECO:0000256" key="3">
    <source>
        <dbReference type="ARBA" id="ARBA00022598"/>
    </source>
</evidence>
<keyword evidence="6" id="KW-0862">Zinc</keyword>
<dbReference type="GO" id="GO:0003725">
    <property type="term" value="F:double-stranded RNA binding"/>
    <property type="evidence" value="ECO:0007669"/>
    <property type="project" value="InterPro"/>
</dbReference>
<protein>
    <recommendedName>
        <fullName evidence="8">Carbamoyltransferase</fullName>
        <ecNumber evidence="8">6.2.-.-</ecNumber>
    </recommendedName>
</protein>
<evidence type="ECO:0000313" key="14">
    <source>
        <dbReference type="Proteomes" id="UP000092420"/>
    </source>
</evidence>
<dbReference type="Pfam" id="PF07503">
    <property type="entry name" value="zf-HYPF"/>
    <property type="match status" value="2"/>
</dbReference>
<evidence type="ECO:0000256" key="1">
    <source>
        <dbReference type="ARBA" id="ARBA00004711"/>
    </source>
</evidence>
<name>A0A150JG08_9EURY</name>
<dbReference type="Gene3D" id="3.30.420.360">
    <property type="match status" value="1"/>
</dbReference>
<dbReference type="AlphaFoldDB" id="A0A150JG08"/>
<comment type="similarity">
    <text evidence="2 8">Belongs to the carbamoyltransferase HypF family.</text>
</comment>
<feature type="domain" description="Acylphosphatase-like" evidence="10">
    <location>
        <begin position="1"/>
        <end position="90"/>
    </location>
</feature>
<dbReference type="PANTHER" id="PTHR42959:SF1">
    <property type="entry name" value="CARBAMOYLTRANSFERASE HYPF"/>
    <property type="match status" value="1"/>
</dbReference>
<proteinExistence type="inferred from homology"/>
<accession>A0A150JJ11</accession>
<dbReference type="InterPro" id="IPR043129">
    <property type="entry name" value="ATPase_NBD"/>
</dbReference>
<feature type="active site" evidence="9">
    <location>
        <position position="34"/>
    </location>
</feature>
<comment type="catalytic activity">
    <reaction evidence="9">
        <text>an acyl phosphate + H2O = a carboxylate + phosphate + H(+)</text>
        <dbReference type="Rhea" id="RHEA:14965"/>
        <dbReference type="ChEBI" id="CHEBI:15377"/>
        <dbReference type="ChEBI" id="CHEBI:15378"/>
        <dbReference type="ChEBI" id="CHEBI:29067"/>
        <dbReference type="ChEBI" id="CHEBI:43474"/>
        <dbReference type="ChEBI" id="CHEBI:59918"/>
        <dbReference type="EC" id="3.6.1.7"/>
    </reaction>
</comment>
<dbReference type="SUPFAM" id="SSF55821">
    <property type="entry name" value="YrdC/RibB"/>
    <property type="match status" value="1"/>
</dbReference>
<evidence type="ECO:0000256" key="2">
    <source>
        <dbReference type="ARBA" id="ARBA00008097"/>
    </source>
</evidence>
<dbReference type="PIRSF" id="PIRSF006256">
    <property type="entry name" value="CMPcnvr_hdrg_mat"/>
    <property type="match status" value="1"/>
</dbReference>
<evidence type="ECO:0000313" key="12">
    <source>
        <dbReference type="EMBL" id="KYC54633.1"/>
    </source>
</evidence>
<feature type="active site" evidence="9">
    <location>
        <position position="16"/>
    </location>
</feature>
<evidence type="ECO:0000256" key="6">
    <source>
        <dbReference type="ARBA" id="ARBA00022833"/>
    </source>
</evidence>
<keyword evidence="4" id="KW-0479">Metal-binding</keyword>
<sequence length="739" mass="83490">MKSIVVYGTVQAVGFRPFVYKTAIENGLSGYVRNRGDNVEIVVDGPQDQITKFIDDLNQKKPPLAKIDRLLINDKSFDENFKGNLFYIKESKSGNGGSASMIPPDVCVCEDCQRELFLKTDRRAFYPFINCTNCGPRFTIIKKTPYDREMTTMEKFKLCPECLKEYRDVLNRRYHAEPVACPVCGPHYSLFNRSREKIENPIESAAKLLEDGKIIAIKGLGGYHIGCDALNKEVVDELRIRLGRPYQPFAILGRNIEAIEKCCNVNYEEKNALTSRERPIVVLEKKNPKEFEIVSPGLHNVGIMLPYSPLHFLLFNYTTLDFFVMTSANMPGNPMIIDNNSAFESLNVDYFMCNNLEIYNRCDDSVVRDGKFIRRSRGFVPHGINIPHSKKVLAFGAELNNVFTLTKEKKAFISQHIGNTSRYDTLLFFEDAIKKMLTLLNMRMEEIELLVSDLHPQYETTKLAERYSKESGIPLLKVQHHISHARAVFAENKIEEGIAIVCDGTGYGLDGTSWGGEVFHVTGNGEERIGHLKKYALVGGDKAAKEPIRVLVSILKDEDLSEYSTSYKYGGQGIEVLKKLVAEEKIFSTSCGRILDMFSTMLFSCSERTYEGEPAMKLESLAWNGNDLKIPIEVENNILQIEDFAKEIFNLRHKHIREDLAKTVHISLANAFSDIAIENARVDHLPIGFSGGVAYNRIFTNAIRKKVESSGLRYVEHKLIPCGDGGVSFGQSLFAYKNI</sequence>
<dbReference type="Gene3D" id="3.90.870.50">
    <property type="match status" value="1"/>
</dbReference>
<dbReference type="InterPro" id="IPR036046">
    <property type="entry name" value="Acylphosphatase-like_dom_sf"/>
</dbReference>
<dbReference type="PATRIC" id="fig|1706435.3.peg.1146"/>
<evidence type="ECO:0000256" key="9">
    <source>
        <dbReference type="PROSITE-ProRule" id="PRU00520"/>
    </source>
</evidence>
<keyword evidence="5" id="KW-0863">Zinc-finger</keyword>
<dbReference type="Gene3D" id="3.30.110.120">
    <property type="match status" value="1"/>
</dbReference>
<dbReference type="Pfam" id="PF22521">
    <property type="entry name" value="HypF_C_2"/>
    <property type="match status" value="1"/>
</dbReference>
<evidence type="ECO:0000256" key="4">
    <source>
        <dbReference type="ARBA" id="ARBA00022723"/>
    </source>
</evidence>
<accession>A0A150JBM8</accession>
<dbReference type="PATRIC" id="fig|1706433.3.peg.913"/>
<keyword evidence="3" id="KW-0436">Ligase</keyword>
<dbReference type="UniPathway" id="UPA00335"/>
<dbReference type="InterPro" id="IPR006070">
    <property type="entry name" value="Sua5-like_dom"/>
</dbReference>
<evidence type="ECO:0000313" key="13">
    <source>
        <dbReference type="EMBL" id="KYC57227.1"/>
    </source>
</evidence>
<dbReference type="GO" id="GO:0016874">
    <property type="term" value="F:ligase activity"/>
    <property type="evidence" value="ECO:0007669"/>
    <property type="project" value="UniProtKB-UniRule"/>
</dbReference>
<dbReference type="NCBIfam" id="TIGR00143">
    <property type="entry name" value="hypF"/>
    <property type="match status" value="1"/>
</dbReference>
<accession>A0A150JG08</accession>
<dbReference type="EMBL" id="LNJE01000013">
    <property type="protein sequence ID" value="KYC57227.1"/>
    <property type="molecule type" value="Genomic_DNA"/>
</dbReference>
<feature type="domain" description="YrdC-like" evidence="11">
    <location>
        <begin position="199"/>
        <end position="378"/>
    </location>
</feature>